<dbReference type="Pfam" id="PF00384">
    <property type="entry name" value="Molybdopterin"/>
    <property type="match status" value="1"/>
</dbReference>
<dbReference type="InterPro" id="IPR006655">
    <property type="entry name" value="Mopterin_OxRdtase_prok_CS"/>
</dbReference>
<keyword evidence="7" id="KW-1003">Cell membrane</keyword>
<evidence type="ECO:0000256" key="6">
    <source>
        <dbReference type="ARBA" id="ARBA00022448"/>
    </source>
</evidence>
<comment type="cofactor">
    <cofactor evidence="1">
        <name>Mo-bis(molybdopterin guanine dinucleotide)</name>
        <dbReference type="ChEBI" id="CHEBI:60539"/>
    </cofactor>
</comment>
<evidence type="ECO:0000256" key="4">
    <source>
        <dbReference type="ARBA" id="ARBA00010312"/>
    </source>
</evidence>
<feature type="region of interest" description="Disordered" evidence="18">
    <location>
        <begin position="1"/>
        <end position="27"/>
    </location>
</feature>
<dbReference type="GO" id="GO:0005886">
    <property type="term" value="C:plasma membrane"/>
    <property type="evidence" value="ECO:0007669"/>
    <property type="project" value="UniProtKB-SubCell"/>
</dbReference>
<dbReference type="SMART" id="SM00926">
    <property type="entry name" value="Molybdop_Fe4S4"/>
    <property type="match status" value="1"/>
</dbReference>
<evidence type="ECO:0000256" key="16">
    <source>
        <dbReference type="ARBA" id="ARBA00023136"/>
    </source>
</evidence>
<protein>
    <recommendedName>
        <fullName evidence="5">nitrate reductase (quinone)</fullName>
        <ecNumber evidence="5">1.7.5.1</ecNumber>
    </recommendedName>
</protein>
<evidence type="ECO:0000256" key="9">
    <source>
        <dbReference type="ARBA" id="ARBA00022505"/>
    </source>
</evidence>
<dbReference type="CDD" id="cd02750">
    <property type="entry name" value="MopB_Nitrate-R-NarG-like"/>
    <property type="match status" value="1"/>
</dbReference>
<keyword evidence="21" id="KW-1185">Reference proteome</keyword>
<dbReference type="GO" id="GO:0009325">
    <property type="term" value="C:nitrate reductase complex"/>
    <property type="evidence" value="ECO:0007669"/>
    <property type="project" value="InterPro"/>
</dbReference>
<proteinExistence type="inferred from homology"/>
<evidence type="ECO:0000256" key="2">
    <source>
        <dbReference type="ARBA" id="ARBA00001966"/>
    </source>
</evidence>
<keyword evidence="15" id="KW-0534">Nitrate assimilation</keyword>
<evidence type="ECO:0000313" key="21">
    <source>
        <dbReference type="Proteomes" id="UP000298313"/>
    </source>
</evidence>
<accession>A0A4R9B377</accession>
<gene>
    <name evidence="20" type="ORF">E3T48_13885</name>
</gene>
<keyword evidence="12 20" id="KW-0560">Oxidoreductase</keyword>
<keyword evidence="10" id="KW-0479">Metal-binding</keyword>
<keyword evidence="14" id="KW-0411">Iron-sulfur</keyword>
<evidence type="ECO:0000256" key="14">
    <source>
        <dbReference type="ARBA" id="ARBA00023014"/>
    </source>
</evidence>
<evidence type="ECO:0000259" key="19">
    <source>
        <dbReference type="PROSITE" id="PS51669"/>
    </source>
</evidence>
<dbReference type="PROSITE" id="PS51669">
    <property type="entry name" value="4FE4S_MOW_BIS_MGD"/>
    <property type="match status" value="1"/>
</dbReference>
<dbReference type="SUPFAM" id="SSF50692">
    <property type="entry name" value="ADC-like"/>
    <property type="match status" value="1"/>
</dbReference>
<evidence type="ECO:0000256" key="18">
    <source>
        <dbReference type="SAM" id="MobiDB-lite"/>
    </source>
</evidence>
<keyword evidence="8" id="KW-0004">4Fe-4S</keyword>
<dbReference type="EMBL" id="SOHH01000095">
    <property type="protein sequence ID" value="TFD74001.1"/>
    <property type="molecule type" value="Genomic_DNA"/>
</dbReference>
<dbReference type="InterPro" id="IPR006657">
    <property type="entry name" value="MoPterin_dinucl-bd_dom"/>
</dbReference>
<organism evidence="20 21">
    <name type="scientific">Cryobacterium fucosi</name>
    <dbReference type="NCBI Taxonomy" id="1259157"/>
    <lineage>
        <taxon>Bacteria</taxon>
        <taxon>Bacillati</taxon>
        <taxon>Actinomycetota</taxon>
        <taxon>Actinomycetes</taxon>
        <taxon>Micrococcales</taxon>
        <taxon>Microbacteriaceae</taxon>
        <taxon>Cryobacterium</taxon>
    </lineage>
</organism>
<dbReference type="SUPFAM" id="SSF53706">
    <property type="entry name" value="Formate dehydrogenase/DMSO reductase, domains 1-3"/>
    <property type="match status" value="1"/>
</dbReference>
<evidence type="ECO:0000256" key="3">
    <source>
        <dbReference type="ARBA" id="ARBA00004202"/>
    </source>
</evidence>
<dbReference type="Pfam" id="PF01568">
    <property type="entry name" value="Molydop_binding"/>
    <property type="match status" value="1"/>
</dbReference>
<name>A0A4R9B377_9MICO</name>
<dbReference type="NCBIfam" id="TIGR01580">
    <property type="entry name" value="narG"/>
    <property type="match status" value="1"/>
</dbReference>
<dbReference type="InterPro" id="IPR037943">
    <property type="entry name" value="MopB_CT_Nitrate-R-NarG-like"/>
</dbReference>
<dbReference type="Proteomes" id="UP000298313">
    <property type="component" value="Unassembled WGS sequence"/>
</dbReference>
<dbReference type="PANTHER" id="PTHR43105:SF2">
    <property type="entry name" value="RESPIRATORY NITRATE REDUCTASE 2 ALPHA CHAIN"/>
    <property type="match status" value="1"/>
</dbReference>
<keyword evidence="13" id="KW-0408">Iron</keyword>
<keyword evidence="6" id="KW-0813">Transport</keyword>
<feature type="domain" description="4Fe-4S Mo/W bis-MGD-type" evidence="19">
    <location>
        <begin position="69"/>
        <end position="133"/>
    </location>
</feature>
<dbReference type="GO" id="GO:0042128">
    <property type="term" value="P:nitrate assimilation"/>
    <property type="evidence" value="ECO:0007669"/>
    <property type="project" value="UniProtKB-KW"/>
</dbReference>
<dbReference type="InterPro" id="IPR027467">
    <property type="entry name" value="MopterinOxRdtase_cofactor_BS"/>
</dbReference>
<evidence type="ECO:0000256" key="17">
    <source>
        <dbReference type="ARBA" id="ARBA00048294"/>
    </source>
</evidence>
<sequence>MKPAKTSAFSKPARGKPAGRPGTDGPLTDTILNLGRFLRRGETSPDLRSLFLEGGRDADSFYRDRWTHDKEVRSTHGVNCTGSCSWKVYVKDGIITWETQQTDYPSVGPDSPEYEPRGCPRGAAFSWYTYSPTRVKYPYVRGVLLDLYREAKARTGDPVLAWADVTGNPESARAYKSARGKGGLVRASWDEAAEIVAAAHVHTIKKFGPDRIAGFSPIPAMSIVSQGVGNRFITMLGGTMLSFYDWYADLPVASPQVFGDQTDVPESADWWNSSYLIMWGSNVPVTRTPDAHFMVEARYKGQKVITVSPDYADNSKFADEWLAVHPGTDGALAIAMGHVVLKEFLVDRRTPRFVDYMKRYSDSAYLIALTPRGDAYVPGKFLTADALPDTSSTVASAAFKPVLLDQDGRAIVPNGSIGHRFSETDVGKWNLDLEGVDPLLSIMDAPDYDRASVEIDLPRFDIAPETEDAGERQAGGAGIIRRGVPVRMVGGQLVTTVFDLLLAQYGVGRDGLPGVWPTGYDDASSPGTPAWQEGLTSVPMQAAERIGREFAQNAEDSGGRSMILMGAGTNHWFHSDTIYRAFLALTTMTGCQGVNGGGWAHYVGQEKCRPVTGWAQYAFGLDWVRPPRQMIGTGYFYLATDQWRYDGLSADTLASPLGVGTFKDRTTADCLVESTQRGWMPSYPTYNRNSLDLVDDAERAGVDPAQYVVESLGDGSLAYSVEDPDAPENFPRVLVVWRANVLGSSGKGNEYFLKHLLGTTSAIRAPESPPEKRPKTMKWHESAPEGKLDLLVTSDFRMTSTTVFSDVVLPPATWYEKNDLSTTDMHPFIHSFNPAIAPPWQAKTDFDIFHVLAEKISEYSVEHLGVRKDLVAVPLSHDTPDAMATPHGIVLNDQPLIPGITMPKLVVVERDYPAFAARLGALGPLTAKLGMVTKGVKFNPDVEVEYLGKKNGLVASGPAAGRPRLTTAIHACEMVLALSGTTNGRLGTQGFRQLEERTGMKLAHLASDNEGRRFSYPDVQGAPVPVLTSPEWSGSEHGGRRYSAFTINVEHLKPWHTLTGRQHFYLDHDWMIELGEQLPIFRPPLDMHRLFDDSIVGSTAATGATGSKGRAEVAVRYLTPHSKWSIHSEYQDNLMMLSLSRGGPTIWMSPLDADKIGVRDNEWIESYNRNGVVVARAVVSHRMPEGTVYMYHAKDRTINVPIAETSGMRGGTNNSLTRILLKPSHLIGGYAQLSFAFNYLGPTGNQRDEVTVIRRRSQEVEY</sequence>
<keyword evidence="9" id="KW-0500">Molybdenum</keyword>
<dbReference type="GO" id="GO:0160182">
    <property type="term" value="F:nitrate reductase (quinone) activity"/>
    <property type="evidence" value="ECO:0007669"/>
    <property type="project" value="UniProtKB-EC"/>
</dbReference>
<dbReference type="CDD" id="cd02776">
    <property type="entry name" value="MopB_CT_Nitrate-R-NarG-like"/>
    <property type="match status" value="1"/>
</dbReference>
<comment type="similarity">
    <text evidence="4">Belongs to the prokaryotic molybdopterin-containing oxidoreductase family.</text>
</comment>
<evidence type="ECO:0000313" key="20">
    <source>
        <dbReference type="EMBL" id="TFD74001.1"/>
    </source>
</evidence>
<dbReference type="PANTHER" id="PTHR43105">
    <property type="entry name" value="RESPIRATORY NITRATE REDUCTASE"/>
    <property type="match status" value="1"/>
</dbReference>
<evidence type="ECO:0000256" key="1">
    <source>
        <dbReference type="ARBA" id="ARBA00001942"/>
    </source>
</evidence>
<dbReference type="Gene3D" id="3.40.50.12440">
    <property type="match status" value="1"/>
</dbReference>
<reference evidence="20 21" key="1">
    <citation type="submission" date="2019-03" db="EMBL/GenBank/DDBJ databases">
        <title>Genomics of glacier-inhabiting Cryobacterium strains.</title>
        <authorList>
            <person name="Liu Q."/>
            <person name="Xin Y.-H."/>
        </authorList>
    </citation>
    <scope>NUCLEOTIDE SEQUENCE [LARGE SCALE GENOMIC DNA]</scope>
    <source>
        <strain evidence="20 21">Hh4</strain>
    </source>
</reference>
<evidence type="ECO:0000256" key="11">
    <source>
        <dbReference type="ARBA" id="ARBA00022982"/>
    </source>
</evidence>
<evidence type="ECO:0000256" key="13">
    <source>
        <dbReference type="ARBA" id="ARBA00023004"/>
    </source>
</evidence>
<comment type="cofactor">
    <cofactor evidence="2">
        <name>[4Fe-4S] cluster</name>
        <dbReference type="ChEBI" id="CHEBI:49883"/>
    </cofactor>
</comment>
<comment type="catalytic activity">
    <reaction evidence="17">
        <text>nitrate + a quinol = a quinone + nitrite + H2O</text>
        <dbReference type="Rhea" id="RHEA:56144"/>
        <dbReference type="ChEBI" id="CHEBI:15377"/>
        <dbReference type="ChEBI" id="CHEBI:16301"/>
        <dbReference type="ChEBI" id="CHEBI:17632"/>
        <dbReference type="ChEBI" id="CHEBI:24646"/>
        <dbReference type="ChEBI" id="CHEBI:132124"/>
        <dbReference type="EC" id="1.7.5.1"/>
    </reaction>
</comment>
<dbReference type="InterPro" id="IPR006468">
    <property type="entry name" value="NarG"/>
</dbReference>
<evidence type="ECO:0000256" key="8">
    <source>
        <dbReference type="ARBA" id="ARBA00022485"/>
    </source>
</evidence>
<evidence type="ECO:0000256" key="7">
    <source>
        <dbReference type="ARBA" id="ARBA00022475"/>
    </source>
</evidence>
<dbReference type="GO" id="GO:0046872">
    <property type="term" value="F:metal ion binding"/>
    <property type="evidence" value="ECO:0007669"/>
    <property type="project" value="UniProtKB-KW"/>
</dbReference>
<comment type="subcellular location">
    <subcellularLocation>
        <location evidence="3">Cell membrane</location>
        <topology evidence="3">Peripheral membrane protein</topology>
    </subcellularLocation>
</comment>
<dbReference type="InterPro" id="IPR006963">
    <property type="entry name" value="Mopterin_OxRdtase_4Fe-4S_dom"/>
</dbReference>
<dbReference type="AlphaFoldDB" id="A0A4R9B377"/>
<evidence type="ECO:0000256" key="12">
    <source>
        <dbReference type="ARBA" id="ARBA00023002"/>
    </source>
</evidence>
<dbReference type="PROSITE" id="PS00551">
    <property type="entry name" value="MOLYBDOPTERIN_PROK_1"/>
    <property type="match status" value="1"/>
</dbReference>
<dbReference type="InterPro" id="IPR006656">
    <property type="entry name" value="Mopterin_OxRdtase"/>
</dbReference>
<dbReference type="EC" id="1.7.5.1" evidence="5"/>
<keyword evidence="11" id="KW-0249">Electron transport</keyword>
<dbReference type="PROSITE" id="PS00490">
    <property type="entry name" value="MOLYBDOPTERIN_PROK_2"/>
    <property type="match status" value="1"/>
</dbReference>
<comment type="caution">
    <text evidence="20">The sequence shown here is derived from an EMBL/GenBank/DDBJ whole genome shotgun (WGS) entry which is preliminary data.</text>
</comment>
<evidence type="ECO:0000256" key="5">
    <source>
        <dbReference type="ARBA" id="ARBA00012500"/>
    </source>
</evidence>
<dbReference type="InterPro" id="IPR050123">
    <property type="entry name" value="Prok_molybdopt-oxidoreductase"/>
</dbReference>
<keyword evidence="16" id="KW-0472">Membrane</keyword>
<dbReference type="InterPro" id="IPR009010">
    <property type="entry name" value="Asp_de-COase-like_dom_sf"/>
</dbReference>
<dbReference type="OrthoDB" id="9759518at2"/>
<evidence type="ECO:0000256" key="15">
    <source>
        <dbReference type="ARBA" id="ARBA00023063"/>
    </source>
</evidence>
<dbReference type="GO" id="GO:0051539">
    <property type="term" value="F:4 iron, 4 sulfur cluster binding"/>
    <property type="evidence" value="ECO:0007669"/>
    <property type="project" value="UniProtKB-KW"/>
</dbReference>
<evidence type="ECO:0000256" key="10">
    <source>
        <dbReference type="ARBA" id="ARBA00022723"/>
    </source>
</evidence>
<dbReference type="GO" id="GO:0043546">
    <property type="term" value="F:molybdopterin cofactor binding"/>
    <property type="evidence" value="ECO:0007669"/>
    <property type="project" value="InterPro"/>
</dbReference>